<reference evidence="1" key="1">
    <citation type="journal article" date="2020" name="Cell Host Microbe">
        <title>Functional and Genomic Variation between Human-Derived Isolates of Lachnospiraceae Reveals Inter- and Intra-Species Diversity.</title>
        <authorList>
            <person name="Sorbara M.T."/>
            <person name="Littmann E.R."/>
            <person name="Fontana E."/>
            <person name="Moody T.U."/>
            <person name="Kohout C.E."/>
            <person name="Gjonbalaj M."/>
            <person name="Eaton V."/>
            <person name="Seok R."/>
            <person name="Leiner I.M."/>
            <person name="Pamer E.G."/>
        </authorList>
    </citation>
    <scope>NUCLEOTIDE SEQUENCE</scope>
    <source>
        <strain evidence="1">MSK.22.53</strain>
    </source>
</reference>
<comment type="caution">
    <text evidence="1">The sequence shown here is derived from an EMBL/GenBank/DDBJ whole genome shotgun (WGS) entry which is preliminary data.</text>
</comment>
<gene>
    <name evidence="1" type="ORF">G4958_06610</name>
</gene>
<accession>A0AAJ3F6P7</accession>
<name>A0AAJ3F6P7_MEDGN</name>
<evidence type="ECO:0000313" key="2">
    <source>
        <dbReference type="Proteomes" id="UP001296643"/>
    </source>
</evidence>
<dbReference type="AlphaFoldDB" id="A0AAJ3F6P7"/>
<dbReference type="RefSeq" id="WP_118315585.1">
    <property type="nucleotide sequence ID" value="NZ_JAAIRM010000008.1"/>
</dbReference>
<evidence type="ECO:0000313" key="1">
    <source>
        <dbReference type="EMBL" id="NSI19020.1"/>
    </source>
</evidence>
<dbReference type="Proteomes" id="UP001296643">
    <property type="component" value="Unassembled WGS sequence"/>
</dbReference>
<reference evidence="1" key="2">
    <citation type="submission" date="2020-02" db="EMBL/GenBank/DDBJ databases">
        <authorList>
            <person name="Littmann E."/>
            <person name="Sorbara M."/>
        </authorList>
    </citation>
    <scope>NUCLEOTIDE SEQUENCE</scope>
    <source>
        <strain evidence="1">MSK.22.53</strain>
    </source>
</reference>
<proteinExistence type="predicted"/>
<protein>
    <submittedName>
        <fullName evidence="1">Uncharacterized protein</fullName>
    </submittedName>
</protein>
<organism evidence="1 2">
    <name type="scientific">Mediterraneibacter gnavus</name>
    <name type="common">Ruminococcus gnavus</name>
    <dbReference type="NCBI Taxonomy" id="33038"/>
    <lineage>
        <taxon>Bacteria</taxon>
        <taxon>Bacillati</taxon>
        <taxon>Bacillota</taxon>
        <taxon>Clostridia</taxon>
        <taxon>Lachnospirales</taxon>
        <taxon>Lachnospiraceae</taxon>
        <taxon>Mediterraneibacter</taxon>
    </lineage>
</organism>
<sequence length="99" mass="11185">MKTVTVKAFVEAVTGNFVSVESTDNYGISLDIPCAKVEYEPEFDELVFMAVDRETGKSTSRTTYSVGECVMEIFYNDKYHEYMIEFVGKAPDMIVKKIG</sequence>
<dbReference type="EMBL" id="JAAIRM010000008">
    <property type="protein sequence ID" value="NSI19020.1"/>
    <property type="molecule type" value="Genomic_DNA"/>
</dbReference>